<dbReference type="Pfam" id="PF16694">
    <property type="entry name" value="Cytochrome_P460"/>
    <property type="match status" value="1"/>
</dbReference>
<keyword evidence="3" id="KW-1185">Reference proteome</keyword>
<evidence type="ECO:0000313" key="3">
    <source>
        <dbReference type="Proteomes" id="UP001595547"/>
    </source>
</evidence>
<feature type="domain" description="Cytochrome P460" evidence="1">
    <location>
        <begin position="46"/>
        <end position="146"/>
    </location>
</feature>
<sequence>MTQKATRGAVMGGLAIVAAMIGWQAFAEANRVTFPENIDELEQYTTVTRDEVEDILTSREAIEAAKKGQPMPYGTHVVIRFHRDGAITRYFVMQKGEGWGADYPNGRTDDWQFQWFNADRTVNLDENTARCQACHSGRADDQFVFTYDALQAHE</sequence>
<name>A0ABV7J3S7_9RHOB</name>
<dbReference type="InterPro" id="IPR038142">
    <property type="entry name" value="Cytochrome_P460_sp"/>
</dbReference>
<gene>
    <name evidence="2" type="ORF">ACFOGH_14760</name>
</gene>
<dbReference type="InterPro" id="IPR032033">
    <property type="entry name" value="Cytochrome_P460"/>
</dbReference>
<reference evidence="3" key="1">
    <citation type="journal article" date="2019" name="Int. J. Syst. Evol. Microbiol.">
        <title>The Global Catalogue of Microorganisms (GCM) 10K type strain sequencing project: providing services to taxonomists for standard genome sequencing and annotation.</title>
        <authorList>
            <consortium name="The Broad Institute Genomics Platform"/>
            <consortium name="The Broad Institute Genome Sequencing Center for Infectious Disease"/>
            <person name="Wu L."/>
            <person name="Ma J."/>
        </authorList>
    </citation>
    <scope>NUCLEOTIDE SEQUENCE [LARGE SCALE GENOMIC DNA]</scope>
    <source>
        <strain evidence="3">KCTC 52039</strain>
    </source>
</reference>
<dbReference type="CDD" id="cd20716">
    <property type="entry name" value="cyt_P460_fam"/>
    <property type="match status" value="1"/>
</dbReference>
<dbReference type="Proteomes" id="UP001595547">
    <property type="component" value="Unassembled WGS sequence"/>
</dbReference>
<dbReference type="RefSeq" id="WP_380073842.1">
    <property type="nucleotide sequence ID" value="NZ_JBHRTO010000001.1"/>
</dbReference>
<proteinExistence type="predicted"/>
<comment type="caution">
    <text evidence="2">The sequence shown here is derived from an EMBL/GenBank/DDBJ whole genome shotgun (WGS) entry which is preliminary data.</text>
</comment>
<protein>
    <submittedName>
        <fullName evidence="2">Cytochrome P460 family protein</fullName>
    </submittedName>
</protein>
<dbReference type="Gene3D" id="3.50.70.20">
    <property type="entry name" value="Cytochrome P460"/>
    <property type="match status" value="1"/>
</dbReference>
<organism evidence="2 3">
    <name type="scientific">Cypionkella sinensis</name>
    <dbReference type="NCBI Taxonomy" id="1756043"/>
    <lineage>
        <taxon>Bacteria</taxon>
        <taxon>Pseudomonadati</taxon>
        <taxon>Pseudomonadota</taxon>
        <taxon>Alphaproteobacteria</taxon>
        <taxon>Rhodobacterales</taxon>
        <taxon>Paracoccaceae</taxon>
        <taxon>Cypionkella</taxon>
    </lineage>
</organism>
<evidence type="ECO:0000259" key="1">
    <source>
        <dbReference type="Pfam" id="PF16694"/>
    </source>
</evidence>
<evidence type="ECO:0000313" key="2">
    <source>
        <dbReference type="EMBL" id="MFC3182261.1"/>
    </source>
</evidence>
<accession>A0ABV7J3S7</accession>
<dbReference type="EMBL" id="JBHRTO010000001">
    <property type="protein sequence ID" value="MFC3182261.1"/>
    <property type="molecule type" value="Genomic_DNA"/>
</dbReference>